<dbReference type="InterPro" id="IPR000515">
    <property type="entry name" value="MetI-like"/>
</dbReference>
<dbReference type="PROSITE" id="PS50928">
    <property type="entry name" value="ABC_TM1"/>
    <property type="match status" value="1"/>
</dbReference>
<dbReference type="EMBL" id="DTHO01000065">
    <property type="protein sequence ID" value="HGG99974.1"/>
    <property type="molecule type" value="Genomic_DNA"/>
</dbReference>
<evidence type="ECO:0000256" key="10">
    <source>
        <dbReference type="RuleBase" id="RU363043"/>
    </source>
</evidence>
<name>A0A7C4AK25_9BACT</name>
<keyword evidence="5 10" id="KW-1003">Cell membrane</keyword>
<dbReference type="CDD" id="cd06261">
    <property type="entry name" value="TM_PBP2"/>
    <property type="match status" value="1"/>
</dbReference>
<dbReference type="Pfam" id="PF00528">
    <property type="entry name" value="BPD_transp_1"/>
    <property type="match status" value="1"/>
</dbReference>
<evidence type="ECO:0000256" key="3">
    <source>
        <dbReference type="ARBA" id="ARBA00016864"/>
    </source>
</evidence>
<evidence type="ECO:0000256" key="6">
    <source>
        <dbReference type="ARBA" id="ARBA00022592"/>
    </source>
</evidence>
<proteinExistence type="inferred from homology"/>
<feature type="transmembrane region" description="Helical" evidence="10">
    <location>
        <begin position="12"/>
        <end position="33"/>
    </location>
</feature>
<feature type="domain" description="ABC transmembrane type-1" evidence="11">
    <location>
        <begin position="66"/>
        <end position="273"/>
    </location>
</feature>
<keyword evidence="7 10" id="KW-0812">Transmembrane</keyword>
<feature type="transmembrane region" description="Helical" evidence="10">
    <location>
        <begin position="184"/>
        <end position="204"/>
    </location>
</feature>
<dbReference type="NCBIfam" id="TIGR00974">
    <property type="entry name" value="3a0107s02c"/>
    <property type="match status" value="1"/>
</dbReference>
<evidence type="ECO:0000256" key="8">
    <source>
        <dbReference type="ARBA" id="ARBA00022989"/>
    </source>
</evidence>
<comment type="subcellular location">
    <subcellularLocation>
        <location evidence="1 10">Cell membrane</location>
        <topology evidence="1 10">Multi-pass membrane protein</topology>
    </subcellularLocation>
</comment>
<evidence type="ECO:0000256" key="7">
    <source>
        <dbReference type="ARBA" id="ARBA00022692"/>
    </source>
</evidence>
<keyword evidence="6" id="KW-0592">Phosphate transport</keyword>
<evidence type="ECO:0000256" key="5">
    <source>
        <dbReference type="ARBA" id="ARBA00022475"/>
    </source>
</evidence>
<keyword evidence="9 10" id="KW-0472">Membrane</keyword>
<dbReference type="Gene3D" id="1.10.3720.10">
    <property type="entry name" value="MetI-like"/>
    <property type="match status" value="1"/>
</dbReference>
<dbReference type="InterPro" id="IPR051408">
    <property type="entry name" value="Phosphate_transprt_permease"/>
</dbReference>
<evidence type="ECO:0000256" key="2">
    <source>
        <dbReference type="ARBA" id="ARBA00007069"/>
    </source>
</evidence>
<dbReference type="AlphaFoldDB" id="A0A7C4AK25"/>
<keyword evidence="8 10" id="KW-1133">Transmembrane helix</keyword>
<feature type="transmembrane region" description="Helical" evidence="10">
    <location>
        <begin position="103"/>
        <end position="128"/>
    </location>
</feature>
<feature type="transmembrane region" description="Helical" evidence="10">
    <location>
        <begin position="134"/>
        <end position="152"/>
    </location>
</feature>
<reference evidence="12" key="1">
    <citation type="journal article" date="2020" name="mSystems">
        <title>Genome- and Community-Level Interaction Insights into Carbon Utilization and Element Cycling Functions of Hydrothermarchaeota in Hydrothermal Sediment.</title>
        <authorList>
            <person name="Zhou Z."/>
            <person name="Liu Y."/>
            <person name="Xu W."/>
            <person name="Pan J."/>
            <person name="Luo Z.H."/>
            <person name="Li M."/>
        </authorList>
    </citation>
    <scope>NUCLEOTIDE SEQUENCE [LARGE SCALE GENOMIC DNA]</scope>
    <source>
        <strain evidence="12">SpSt-788</strain>
    </source>
</reference>
<dbReference type="InterPro" id="IPR005672">
    <property type="entry name" value="Phosphate_PstA"/>
</dbReference>
<evidence type="ECO:0000256" key="9">
    <source>
        <dbReference type="ARBA" id="ARBA00023136"/>
    </source>
</evidence>
<dbReference type="GO" id="GO:0035435">
    <property type="term" value="P:phosphate ion transmembrane transport"/>
    <property type="evidence" value="ECO:0007669"/>
    <property type="project" value="InterPro"/>
</dbReference>
<accession>A0A7C4AK25</accession>
<dbReference type="PANTHER" id="PTHR42922">
    <property type="entry name" value="PHOSPHATE TRANSPORT SYSTEM PERMEASE PROTEIN PSTA"/>
    <property type="match status" value="1"/>
</dbReference>
<organism evidence="12">
    <name type="scientific">Thermodesulfovibrio aggregans</name>
    <dbReference type="NCBI Taxonomy" id="86166"/>
    <lineage>
        <taxon>Bacteria</taxon>
        <taxon>Pseudomonadati</taxon>
        <taxon>Nitrospirota</taxon>
        <taxon>Thermodesulfovibrionia</taxon>
        <taxon>Thermodesulfovibrionales</taxon>
        <taxon>Thermodesulfovibrionaceae</taxon>
        <taxon>Thermodesulfovibrio</taxon>
    </lineage>
</organism>
<evidence type="ECO:0000313" key="12">
    <source>
        <dbReference type="EMBL" id="HGG99974.1"/>
    </source>
</evidence>
<sequence>MNVKKRKLINGFGLFLCFLTALWGIFWLFFIIFDVLRHGITAVNPELFLKDPAPLGEEGGGLKNAFVGHMLITLCATLIGVPIGVLGGTFLAEYGRKYYVSRIISTLADIMVSVPAIIVGAFVYAIIVKPMQHFSGWAGAVALGIIMIPTVLRTTENMLSLIPWTLREAAFALGAPYYKVIIQVVYRGAATGILTGIILAIARITGEAAPLLFTSFNNNYYSTDMNQPIASLTITIFQYAMGPYEDWHTMAWGASLMITLFILFTTIIGRILIKRRYKY</sequence>
<gene>
    <name evidence="12" type="primary">pstA</name>
    <name evidence="12" type="ORF">ENV75_05985</name>
</gene>
<dbReference type="GO" id="GO:0005315">
    <property type="term" value="F:phosphate transmembrane transporter activity"/>
    <property type="evidence" value="ECO:0007669"/>
    <property type="project" value="InterPro"/>
</dbReference>
<evidence type="ECO:0000259" key="11">
    <source>
        <dbReference type="PROSITE" id="PS50928"/>
    </source>
</evidence>
<feature type="transmembrane region" description="Helical" evidence="10">
    <location>
        <begin position="250"/>
        <end position="273"/>
    </location>
</feature>
<dbReference type="SUPFAM" id="SSF161098">
    <property type="entry name" value="MetI-like"/>
    <property type="match status" value="1"/>
</dbReference>
<evidence type="ECO:0000256" key="4">
    <source>
        <dbReference type="ARBA" id="ARBA00022448"/>
    </source>
</evidence>
<feature type="transmembrane region" description="Helical" evidence="10">
    <location>
        <begin position="66"/>
        <end position="91"/>
    </location>
</feature>
<evidence type="ECO:0000256" key="1">
    <source>
        <dbReference type="ARBA" id="ARBA00004651"/>
    </source>
</evidence>
<comment type="caution">
    <text evidence="12">The sequence shown here is derived from an EMBL/GenBank/DDBJ whole genome shotgun (WGS) entry which is preliminary data.</text>
</comment>
<protein>
    <recommendedName>
        <fullName evidence="3 10">Phosphate transport system permease protein PstA</fullName>
    </recommendedName>
</protein>
<dbReference type="PANTHER" id="PTHR42922:SF1">
    <property type="entry name" value="PHOSPHATE TRANSPORT SYSTEM PERMEASE PROTEIN PSTA"/>
    <property type="match status" value="1"/>
</dbReference>
<dbReference type="InterPro" id="IPR035906">
    <property type="entry name" value="MetI-like_sf"/>
</dbReference>
<comment type="similarity">
    <text evidence="2 10">Belongs to the binding-protein-dependent transport system permease family. CysTW subfamily.</text>
</comment>
<dbReference type="GO" id="GO:0005886">
    <property type="term" value="C:plasma membrane"/>
    <property type="evidence" value="ECO:0007669"/>
    <property type="project" value="UniProtKB-SubCell"/>
</dbReference>
<keyword evidence="4" id="KW-0813">Transport</keyword>